<evidence type="ECO:0000313" key="2">
    <source>
        <dbReference type="EMBL" id="PVU95676.1"/>
    </source>
</evidence>
<dbReference type="InterPro" id="IPR016024">
    <property type="entry name" value="ARM-type_fold"/>
</dbReference>
<dbReference type="PANTHER" id="PTHR12389">
    <property type="entry name" value="ZINC FINGER PROTEIN 294"/>
    <property type="match status" value="1"/>
</dbReference>
<name>A0A2T9YTQ3_9FUNG</name>
<dbReference type="PANTHER" id="PTHR12389:SF0">
    <property type="entry name" value="E3 UBIQUITIN-PROTEIN LIGASE LISTERIN"/>
    <property type="match status" value="1"/>
</dbReference>
<dbReference type="GO" id="GO:1990112">
    <property type="term" value="C:RQC complex"/>
    <property type="evidence" value="ECO:0007669"/>
    <property type="project" value="InterPro"/>
</dbReference>
<dbReference type="SUPFAM" id="SSF48371">
    <property type="entry name" value="ARM repeat"/>
    <property type="match status" value="1"/>
</dbReference>
<dbReference type="GO" id="GO:1990116">
    <property type="term" value="P:ribosome-associated ubiquitin-dependent protein catabolic process"/>
    <property type="evidence" value="ECO:0007669"/>
    <property type="project" value="InterPro"/>
</dbReference>
<dbReference type="GO" id="GO:0072344">
    <property type="term" value="P:rescue of stalled ribosome"/>
    <property type="evidence" value="ECO:0007669"/>
    <property type="project" value="TreeGrafter"/>
</dbReference>
<proteinExistence type="predicted"/>
<protein>
    <recommendedName>
        <fullName evidence="1">E3 ubiquitin-protein ligase listerin N-terminal domain-containing protein</fullName>
    </recommendedName>
</protein>
<dbReference type="GO" id="GO:0043023">
    <property type="term" value="F:ribosomal large subunit binding"/>
    <property type="evidence" value="ECO:0007669"/>
    <property type="project" value="TreeGrafter"/>
</dbReference>
<dbReference type="GO" id="GO:0005829">
    <property type="term" value="C:cytosol"/>
    <property type="evidence" value="ECO:0007669"/>
    <property type="project" value="TreeGrafter"/>
</dbReference>
<evidence type="ECO:0000259" key="1">
    <source>
        <dbReference type="Pfam" id="PF22958"/>
    </source>
</evidence>
<dbReference type="Pfam" id="PF22958">
    <property type="entry name" value="Ltn1_1st"/>
    <property type="match status" value="1"/>
</dbReference>
<gene>
    <name evidence="2" type="ORF">BB559_002636</name>
</gene>
<accession>A0A2T9YTQ3</accession>
<dbReference type="EMBL" id="MBFT01000175">
    <property type="protein sequence ID" value="PVU95676.1"/>
    <property type="molecule type" value="Genomic_DNA"/>
</dbReference>
<dbReference type="Proteomes" id="UP000245699">
    <property type="component" value="Unassembled WGS sequence"/>
</dbReference>
<evidence type="ECO:0000313" key="3">
    <source>
        <dbReference type="Proteomes" id="UP000245699"/>
    </source>
</evidence>
<feature type="domain" description="E3 ubiquitin-protein ligase listerin N-terminal" evidence="1">
    <location>
        <begin position="80"/>
        <end position="438"/>
    </location>
</feature>
<organism evidence="2 3">
    <name type="scientific">Furculomyces boomerangus</name>
    <dbReference type="NCBI Taxonomy" id="61424"/>
    <lineage>
        <taxon>Eukaryota</taxon>
        <taxon>Fungi</taxon>
        <taxon>Fungi incertae sedis</taxon>
        <taxon>Zoopagomycota</taxon>
        <taxon>Kickxellomycotina</taxon>
        <taxon>Harpellomycetes</taxon>
        <taxon>Harpellales</taxon>
        <taxon>Harpellaceae</taxon>
        <taxon>Furculomyces</taxon>
    </lineage>
</organism>
<dbReference type="OrthoDB" id="6108at2759"/>
<dbReference type="GO" id="GO:0061630">
    <property type="term" value="F:ubiquitin protein ligase activity"/>
    <property type="evidence" value="ECO:0007669"/>
    <property type="project" value="InterPro"/>
</dbReference>
<reference evidence="2 3" key="1">
    <citation type="journal article" date="2018" name="MBio">
        <title>Comparative Genomics Reveals the Core Gene Toolbox for the Fungus-Insect Symbiosis.</title>
        <authorList>
            <person name="Wang Y."/>
            <person name="Stata M."/>
            <person name="Wang W."/>
            <person name="Stajich J.E."/>
            <person name="White M.M."/>
            <person name="Moncalvo J.M."/>
        </authorList>
    </citation>
    <scope>NUCLEOTIDE SEQUENCE [LARGE SCALE GENOMIC DNA]</scope>
    <source>
        <strain evidence="2 3">AUS-77-4</strain>
    </source>
</reference>
<dbReference type="InterPro" id="IPR039795">
    <property type="entry name" value="LTN1/Rkr1"/>
</dbReference>
<dbReference type="InterPro" id="IPR054476">
    <property type="entry name" value="Ltn1_N"/>
</dbReference>
<comment type="caution">
    <text evidence="2">The sequence shown here is derived from an EMBL/GenBank/DDBJ whole genome shotgun (WGS) entry which is preliminary data.</text>
</comment>
<dbReference type="STRING" id="61424.A0A2T9YTQ3"/>
<keyword evidence="3" id="KW-1185">Reference proteome</keyword>
<sequence>MSSKNKPKQKTSSKATSSRAAEILGKNSLAVNAFKANPALAFTQLSQKSFQYSQHTEQYSSDLPQTSKSPPILVNPDSPIDSSIAVLIKRIGKKDSTTRLKALDDLFSYTLPYISQDSSQNIDPIINGLLLGWPSVFSKQVLDIDRKIRFASLKVHANFVLLLTNKKSAAKCLKQIMGPWICSFYDSSTEASKISLSSFESSFAKTPEQKTRVLEFCLDEILDYLKTNFNLDNPPQKYEIDLQEISSQNQMVVQQSLRALEYLINNLPNKLISKFNPILNDISMWKNFIFHKTSNFNITKAAFACFSAWMKKLDSSKLNSNTLDNNTKTSLENSNISNKNLDSSIENSLEISILFISFSLECPDPSYHTFMWDAILLATKNFPQIWNLPAIKSTPKQKSSTKKKNPDTLISNFIQFLSKGYANSVPSITYPSILVLLHLLPTEILFLPYEPSVNPNIHSKLAIKNKGTKENTENIIGFIIIKAVWTGAPLEIKKLILTNQKLDQKALDDTNNSTKNTRDSIIDERIHKGKTLENSSIKNESFVSSISECTLYIWSITPSTSSNILSSDSMDKQFSQLIKEKLLENIENSISEIAIIAIRYNTNTSSDLEIKNIVSNQFFKKLDNLAKIMPNFAKEKMVKTLTHVFNNEANSPEHTHSAIKLLQLIAGDIETVNETTELTKEFNMKVSVESFSQKFSMENWTIECVLSLLNNQFSLLLDKTKLQTVSLPNSIGYGEEYFSDDYQGFKYENIEKINIDLLLAITKNFKSIIFTNKVYTETIVALLDYYTITANTAITSSLSKLQTKHITDFYTLWLEFYNSVGFGKTTFLGHVINLILKGPQKLEGNSLVEKICKDPWRLMVLISILEKVFNSKRQHVHLNASKDANSITKSDLETQMFNNSRITVCNLLIDLLERLDFTTNVDGKSNLLCELTFLLNEILIKNYLQKNTNLRHKTITESISNARKKDATPVHVISENDDFSLLEGSWTIYTKQSIGPILDFFVDGLLKDSSIQKTSKKIIDNDFSYEKTTLEFSEKFYKIANSIPQLLTSTVSGTNFALLLFDAIDSKDKNFWFMAHSSTRSVNKTLQNQELNSNIDKNEESNSPKLENVIYNLIDSFETSLIRGFYDELPSYSTNDKNLSCNLQLFTQNLFRVVYKYVDTISTLLVKRIIENLESEAEINENSIGELIDIGKSLLDFISKFNTNIYLKNQNPLETKDNTPTNSDIRNGDCHFIYKVHTYLTNCVYRNWLLLEKIESIDDPLSQDLCNKYSNEENPRKIQNNTLLAADTQWNKITSILENCVCYSSFLSDISSGLGNVTFASKNMGLASQPLVALTRIHTLITDQKVKDFKRTIAMFAIFVGHMISYKISLFDGSDENSNDGFMVEQSTFFNNLVKYNTTLTSENEQKSNIDILNEHSKTDNSNNSSRQMIGFDVVVYGFSLISSILKMGEKSSIKAENRELFNLGAFYCGTILQSIIDSDLYLLNSSSVSHPHKTYSWVSALGNKLIPDNKLDNGVQKSLITLVFDNFAQNYLKATNTLNTGDNYTKLLLYAKTFSTEIVRLYSCSKFGTSHDIDDFYGYKADPIDQIKRFFKESVYDINNPDLLETVILKPLCDHLSRKTILKGKKSLVLYKELDFNETFVLVTLANIINEFELNRKTRNFSSSWPSLQYNTSKLIEKAIQNRNLNDTLIYANLLNSLFAPKSDDLSAEKPGSDNGFDLSRSPNSLLASIVAQLGFILVTDLCPIGNLYRKTVQLDYEDVFFSSLVTLKPELMQLNTLEFKKDDENTTTYEIDRANIAAASLFSCLMEKLIPEIVYKHGIKIMFPISRLAVGWGLYASENSDNDCRFLLFASASKLIRQVCISSVKYPGGASVLVPIIDQYMMVANKEILSSFKTNEYSRIDFVYYEHVECAVEAAKIGCGIMNNNEFIEQTLGIGGESNDIGSLIINGYYFNYLKNLKEISNLKDFDGGSNRTEYPGSGELDAFCRVLLCGNEIGWNMENIDIEKILQPYIKSIKSRSLDLIISMENYLKNESNYYSKIFQRKPKLEKSNIGEYKRNSFESEKAFGEFNKTRKELCNSITKWFISVWVFFELVETVFSLVSDQTNDTNLNNENDDFGDSHNFGGNDYNYSEQKNDESIDNFVNEKHGLNEQVRAIFDSNKIFDCIVGPISLIMNLANADEILEQFRFLDFEYSIETILEYLETGVYFSNRNHESHVSSENKSINDLDITQYILLSCQILFKSLHIFPAYMRNYFISKDFGQSGNSGDSPYGKVYDLVRYITSKSKLNFENVQHLIQRYTFGDLCKFVTKHMSPSLVALELMYVDPNLLYEMFTRSKILYGETSSVFGGQEKKIGGITNSEKLDLWPKEIAASESECQTRIVNGKAFVDSGVSVTIKVGGQLVNSVKAESSGNDNILIGNGILGSIEILFDAYEYRISLQVQIMGSYPLANSENMQIPVVLNIDQGKQVAIGRDKQRALQVLFRSMMSQSLFVRKNKVDRVVRVVGQSVGEIYSVQQQTNYHRNSAPRAKTNITQFVYITGSNQVTK</sequence>